<organism evidence="2 3">
    <name type="scientific">Luteolibacter arcticus</name>
    <dbReference type="NCBI Taxonomy" id="1581411"/>
    <lineage>
        <taxon>Bacteria</taxon>
        <taxon>Pseudomonadati</taxon>
        <taxon>Verrucomicrobiota</taxon>
        <taxon>Verrucomicrobiia</taxon>
        <taxon>Verrucomicrobiales</taxon>
        <taxon>Verrucomicrobiaceae</taxon>
        <taxon>Luteolibacter</taxon>
    </lineage>
</organism>
<evidence type="ECO:0000313" key="3">
    <source>
        <dbReference type="Proteomes" id="UP001320876"/>
    </source>
</evidence>
<keyword evidence="3" id="KW-1185">Reference proteome</keyword>
<proteinExistence type="predicted"/>
<feature type="compositionally biased region" description="Pro residues" evidence="1">
    <location>
        <begin position="233"/>
        <end position="248"/>
    </location>
</feature>
<feature type="region of interest" description="Disordered" evidence="1">
    <location>
        <begin position="201"/>
        <end position="264"/>
    </location>
</feature>
<name>A0ABT3GMY4_9BACT</name>
<feature type="compositionally biased region" description="Basic and acidic residues" evidence="1">
    <location>
        <begin position="56"/>
        <end position="67"/>
    </location>
</feature>
<feature type="compositionally biased region" description="Basic residues" evidence="1">
    <location>
        <begin position="215"/>
        <end position="229"/>
    </location>
</feature>
<comment type="caution">
    <text evidence="2">The sequence shown here is derived from an EMBL/GenBank/DDBJ whole genome shotgun (WGS) entry which is preliminary data.</text>
</comment>
<evidence type="ECO:0000256" key="1">
    <source>
        <dbReference type="SAM" id="MobiDB-lite"/>
    </source>
</evidence>
<evidence type="ECO:0000313" key="2">
    <source>
        <dbReference type="EMBL" id="MCW1924878.1"/>
    </source>
</evidence>
<gene>
    <name evidence="2" type="ORF">OKA05_20110</name>
</gene>
<protein>
    <submittedName>
        <fullName evidence="2">Uncharacterized protein</fullName>
    </submittedName>
</protein>
<accession>A0ABT3GMY4</accession>
<feature type="region of interest" description="Disordered" evidence="1">
    <location>
        <begin position="48"/>
        <end position="87"/>
    </location>
</feature>
<dbReference type="Proteomes" id="UP001320876">
    <property type="component" value="Unassembled WGS sequence"/>
</dbReference>
<reference evidence="2 3" key="1">
    <citation type="submission" date="2022-10" db="EMBL/GenBank/DDBJ databases">
        <title>Luteolibacter arcticus strain CCTCC AB 2014275, whole genome shotgun sequencing project.</title>
        <authorList>
            <person name="Zhao G."/>
            <person name="Shen L."/>
        </authorList>
    </citation>
    <scope>NUCLEOTIDE SEQUENCE [LARGE SCALE GENOMIC DNA]</scope>
    <source>
        <strain evidence="2 3">CCTCC AB 2014275</strain>
    </source>
</reference>
<sequence length="338" mass="36389">MQRVPLLAVIPLAIGVIALPWWAWTKDMDFLTPPSDFQLRRIRADTAAALSKPRRDKAPNSREDLQREVQSPIKPPPEIDPGDPHAPAAIDAYREEAAGKGANALIDLAVHLEEQSGNARALLAWERVLDSSKPDDSQRAAALAGIQRLRPAVAPWSVDPLAKPLVLEAAINTPVPHPSLEGLLEEAARITANSSAGLVKFVPRVDLPDPPQPPKKVKPKPKPKPKAKGKPQVPEPPPAPPPPPPVRPPLSLQILADGESSTSTGVIELALPEDASELRREILRGVYRLVASQIAATTELTPPDGLSETDEPVPALSARITRLSWSEFGKSLQPADRP</sequence>
<dbReference type="RefSeq" id="WP_264488987.1">
    <property type="nucleotide sequence ID" value="NZ_JAPDDT010000010.1"/>
</dbReference>
<dbReference type="EMBL" id="JAPDDT010000010">
    <property type="protein sequence ID" value="MCW1924878.1"/>
    <property type="molecule type" value="Genomic_DNA"/>
</dbReference>